<organism evidence="2 3">
    <name type="scientific">Pisolithus microcarpus 441</name>
    <dbReference type="NCBI Taxonomy" id="765257"/>
    <lineage>
        <taxon>Eukaryota</taxon>
        <taxon>Fungi</taxon>
        <taxon>Dikarya</taxon>
        <taxon>Basidiomycota</taxon>
        <taxon>Agaricomycotina</taxon>
        <taxon>Agaricomycetes</taxon>
        <taxon>Agaricomycetidae</taxon>
        <taxon>Boletales</taxon>
        <taxon>Sclerodermatineae</taxon>
        <taxon>Pisolithaceae</taxon>
        <taxon>Pisolithus</taxon>
    </lineage>
</organism>
<proteinExistence type="predicted"/>
<keyword evidence="1" id="KW-0812">Transmembrane</keyword>
<dbReference type="HOGENOM" id="CLU_014768_1_0_1"/>
<dbReference type="AlphaFoldDB" id="A0A0C9Z2A2"/>
<name>A0A0C9Z2A2_9AGAM</name>
<sequence>MAASTQTPTSQPYDEESPNPTAFTMAHLAALLDASLAQGYSNNEHQAVARALLRHDMHLDGTHYQTCALGGLHPFFIGFNPTPSPDEVVQSKHKLIEVCLKDLFDAITTQDHLDGGLSLLICCLGSYASQMLMADKITLDVYVTLQELHAEQEQISGDITGMVQVFCTEFALLHLHRFTERCCLEVVKAPSHRCKCFNYKFTSNDVLISYTVFSNLIKATGPHHLPAPLEASVARDFTPILPSLQTPSRTPSGTCHHCPAEAFELEKAKQDTMDASVDGEKFSLPLISIGPDSDTIIDHFGLEDQILLQLHSLLGTVCSSHWEAILKSPEWGLHADQASILADTLLKDIQGSCNYTVAVVKVHGHFIYSWHVPTLTLQKSSSFFRRILQGLGILALVIFLKVTWSVNRQ</sequence>
<accession>A0A0C9Z2A2</accession>
<reference evidence="2 3" key="1">
    <citation type="submission" date="2014-04" db="EMBL/GenBank/DDBJ databases">
        <authorList>
            <consortium name="DOE Joint Genome Institute"/>
            <person name="Kuo A."/>
            <person name="Kohler A."/>
            <person name="Costa M.D."/>
            <person name="Nagy L.G."/>
            <person name="Floudas D."/>
            <person name="Copeland A."/>
            <person name="Barry K.W."/>
            <person name="Cichocki N."/>
            <person name="Veneault-Fourrey C."/>
            <person name="LaButti K."/>
            <person name="Lindquist E.A."/>
            <person name="Lipzen A."/>
            <person name="Lundell T."/>
            <person name="Morin E."/>
            <person name="Murat C."/>
            <person name="Sun H."/>
            <person name="Tunlid A."/>
            <person name="Henrissat B."/>
            <person name="Grigoriev I.V."/>
            <person name="Hibbett D.S."/>
            <person name="Martin F."/>
            <person name="Nordberg H.P."/>
            <person name="Cantor M.N."/>
            <person name="Hua S.X."/>
        </authorList>
    </citation>
    <scope>NUCLEOTIDE SEQUENCE [LARGE SCALE GENOMIC DNA]</scope>
    <source>
        <strain evidence="2 3">441</strain>
    </source>
</reference>
<dbReference type="Proteomes" id="UP000054018">
    <property type="component" value="Unassembled WGS sequence"/>
</dbReference>
<evidence type="ECO:0000313" key="2">
    <source>
        <dbReference type="EMBL" id="KIK14148.1"/>
    </source>
</evidence>
<evidence type="ECO:0000313" key="3">
    <source>
        <dbReference type="Proteomes" id="UP000054018"/>
    </source>
</evidence>
<dbReference type="OrthoDB" id="2687078at2759"/>
<keyword evidence="1" id="KW-0472">Membrane</keyword>
<keyword evidence="1" id="KW-1133">Transmembrane helix</keyword>
<dbReference type="EMBL" id="KN833952">
    <property type="protein sequence ID" value="KIK14148.1"/>
    <property type="molecule type" value="Genomic_DNA"/>
</dbReference>
<gene>
    <name evidence="2" type="ORF">PISMIDRAFT_117540</name>
</gene>
<evidence type="ECO:0000256" key="1">
    <source>
        <dbReference type="SAM" id="Phobius"/>
    </source>
</evidence>
<protein>
    <submittedName>
        <fullName evidence="2">Uncharacterized protein</fullName>
    </submittedName>
</protein>
<reference evidence="3" key="2">
    <citation type="submission" date="2015-01" db="EMBL/GenBank/DDBJ databases">
        <title>Evolutionary Origins and Diversification of the Mycorrhizal Mutualists.</title>
        <authorList>
            <consortium name="DOE Joint Genome Institute"/>
            <consortium name="Mycorrhizal Genomics Consortium"/>
            <person name="Kohler A."/>
            <person name="Kuo A."/>
            <person name="Nagy L.G."/>
            <person name="Floudas D."/>
            <person name="Copeland A."/>
            <person name="Barry K.W."/>
            <person name="Cichocki N."/>
            <person name="Veneault-Fourrey C."/>
            <person name="LaButti K."/>
            <person name="Lindquist E.A."/>
            <person name="Lipzen A."/>
            <person name="Lundell T."/>
            <person name="Morin E."/>
            <person name="Murat C."/>
            <person name="Riley R."/>
            <person name="Ohm R."/>
            <person name="Sun H."/>
            <person name="Tunlid A."/>
            <person name="Henrissat B."/>
            <person name="Grigoriev I.V."/>
            <person name="Hibbett D.S."/>
            <person name="Martin F."/>
        </authorList>
    </citation>
    <scope>NUCLEOTIDE SEQUENCE [LARGE SCALE GENOMIC DNA]</scope>
    <source>
        <strain evidence="3">441</strain>
    </source>
</reference>
<feature type="transmembrane region" description="Helical" evidence="1">
    <location>
        <begin position="387"/>
        <end position="406"/>
    </location>
</feature>
<keyword evidence="3" id="KW-1185">Reference proteome</keyword>